<gene>
    <name evidence="2" type="ordered locus">TherJR_1128</name>
</gene>
<dbReference type="KEGG" id="tjr:TherJR_1128"/>
<keyword evidence="3" id="KW-1185">Reference proteome</keyword>
<dbReference type="STRING" id="635013.TherJR_1128"/>
<evidence type="ECO:0000313" key="2">
    <source>
        <dbReference type="EMBL" id="ADG81992.1"/>
    </source>
</evidence>
<accession>D5XEC1</accession>
<proteinExistence type="predicted"/>
<evidence type="ECO:0000256" key="1">
    <source>
        <dbReference type="SAM" id="Phobius"/>
    </source>
</evidence>
<dbReference type="Proteomes" id="UP000002377">
    <property type="component" value="Chromosome"/>
</dbReference>
<dbReference type="EMBL" id="CP002028">
    <property type="protein sequence ID" value="ADG81992.1"/>
    <property type="molecule type" value="Genomic_DNA"/>
</dbReference>
<reference evidence="2 3" key="1">
    <citation type="submission" date="2010-05" db="EMBL/GenBank/DDBJ databases">
        <title>Complete sequence of Thermincola sp. JR.</title>
        <authorList>
            <consortium name="US DOE Joint Genome Institute"/>
            <person name="Lucas S."/>
            <person name="Copeland A."/>
            <person name="Lapidus A."/>
            <person name="Cheng J.-F."/>
            <person name="Bruce D."/>
            <person name="Goodwin L."/>
            <person name="Pitluck S."/>
            <person name="Chertkov O."/>
            <person name="Detter J.C."/>
            <person name="Han C."/>
            <person name="Tapia R."/>
            <person name="Land M."/>
            <person name="Hauser L."/>
            <person name="Kyrpides N."/>
            <person name="Mikhailova N."/>
            <person name="Hazen T.C."/>
            <person name="Woyke T."/>
        </authorList>
    </citation>
    <scope>NUCLEOTIDE SEQUENCE [LARGE SCALE GENOMIC DNA]</scope>
    <source>
        <strain evidence="2 3">JR</strain>
    </source>
</reference>
<dbReference type="RefSeq" id="WP_013120011.1">
    <property type="nucleotide sequence ID" value="NC_014152.1"/>
</dbReference>
<dbReference type="HOGENOM" id="CLU_2426017_0_0_9"/>
<organism evidence="2 3">
    <name type="scientific">Thermincola potens (strain JR)</name>
    <dbReference type="NCBI Taxonomy" id="635013"/>
    <lineage>
        <taxon>Bacteria</taxon>
        <taxon>Bacillati</taxon>
        <taxon>Bacillota</taxon>
        <taxon>Clostridia</taxon>
        <taxon>Eubacteriales</taxon>
        <taxon>Thermincolaceae</taxon>
        <taxon>Thermincola</taxon>
    </lineage>
</organism>
<keyword evidence="1" id="KW-0812">Transmembrane</keyword>
<evidence type="ECO:0000313" key="3">
    <source>
        <dbReference type="Proteomes" id="UP000002377"/>
    </source>
</evidence>
<feature type="transmembrane region" description="Helical" evidence="1">
    <location>
        <begin position="5"/>
        <end position="24"/>
    </location>
</feature>
<keyword evidence="1" id="KW-1133">Transmembrane helix</keyword>
<dbReference type="AlphaFoldDB" id="D5XEC1"/>
<name>D5XEC1_THEPJ</name>
<keyword evidence="1" id="KW-0472">Membrane</keyword>
<sequence>MKQQILKWVGAIVILAAVGTYWGLEQVQGYFLQADLKFVRHGTVTAQGINTVNLDLERPMGVAAKGDLLAVADAGKQKVIILNTENKKGLK</sequence>
<protein>
    <submittedName>
        <fullName evidence="2">Uncharacterized protein</fullName>
    </submittedName>
</protein>